<sequence>MPTNSSFDLEALAEVMRTLGHDTRLRLIATLLDQGEKSVSEIEALTGIGQPGLSQQLAILRKAELVQTRRAAKQVYYCIAPEAFAPAAAFLNALSPDAVPRTAVIPVTPPPPPRGSAAMFAKLL</sequence>
<accession>A0A512AL62</accession>
<dbReference type="CDD" id="cd00090">
    <property type="entry name" value="HTH_ARSR"/>
    <property type="match status" value="1"/>
</dbReference>
<dbReference type="OrthoDB" id="194599at2"/>
<dbReference type="PROSITE" id="PS50987">
    <property type="entry name" value="HTH_ARSR_2"/>
    <property type="match status" value="1"/>
</dbReference>
<dbReference type="RefSeq" id="WP_147159725.1">
    <property type="nucleotide sequence ID" value="NZ_BJYR01000014.1"/>
</dbReference>
<dbReference type="Pfam" id="PF01022">
    <property type="entry name" value="HTH_5"/>
    <property type="match status" value="1"/>
</dbReference>
<keyword evidence="3" id="KW-0804">Transcription</keyword>
<dbReference type="Proteomes" id="UP000321464">
    <property type="component" value="Unassembled WGS sequence"/>
</dbReference>
<dbReference type="PANTHER" id="PTHR43132">
    <property type="entry name" value="ARSENICAL RESISTANCE OPERON REPRESSOR ARSR-RELATED"/>
    <property type="match status" value="1"/>
</dbReference>
<evidence type="ECO:0000313" key="6">
    <source>
        <dbReference type="Proteomes" id="UP000321464"/>
    </source>
</evidence>
<dbReference type="GO" id="GO:0003677">
    <property type="term" value="F:DNA binding"/>
    <property type="evidence" value="ECO:0007669"/>
    <property type="project" value="UniProtKB-KW"/>
</dbReference>
<dbReference type="Gene3D" id="1.10.10.10">
    <property type="entry name" value="Winged helix-like DNA-binding domain superfamily/Winged helix DNA-binding domain"/>
    <property type="match status" value="1"/>
</dbReference>
<evidence type="ECO:0000259" key="4">
    <source>
        <dbReference type="PROSITE" id="PS50987"/>
    </source>
</evidence>
<dbReference type="NCBIfam" id="NF033788">
    <property type="entry name" value="HTH_metalloreg"/>
    <property type="match status" value="1"/>
</dbReference>
<protein>
    <recommendedName>
        <fullName evidence="4">HTH arsR-type domain-containing protein</fullName>
    </recommendedName>
</protein>
<dbReference type="InterPro" id="IPR036388">
    <property type="entry name" value="WH-like_DNA-bd_sf"/>
</dbReference>
<dbReference type="InterPro" id="IPR001845">
    <property type="entry name" value="HTH_ArsR_DNA-bd_dom"/>
</dbReference>
<dbReference type="EMBL" id="BJYR01000014">
    <property type="protein sequence ID" value="GEO00416.1"/>
    <property type="molecule type" value="Genomic_DNA"/>
</dbReference>
<dbReference type="AlphaFoldDB" id="A0A512AL62"/>
<comment type="caution">
    <text evidence="5">The sequence shown here is derived from an EMBL/GenBank/DDBJ whole genome shotgun (WGS) entry which is preliminary data.</text>
</comment>
<dbReference type="InterPro" id="IPR011991">
    <property type="entry name" value="ArsR-like_HTH"/>
</dbReference>
<proteinExistence type="predicted"/>
<dbReference type="SUPFAM" id="SSF46785">
    <property type="entry name" value="Winged helix' DNA-binding domain"/>
    <property type="match status" value="1"/>
</dbReference>
<feature type="domain" description="HTH arsR-type" evidence="4">
    <location>
        <begin position="4"/>
        <end position="99"/>
    </location>
</feature>
<evidence type="ECO:0000313" key="5">
    <source>
        <dbReference type="EMBL" id="GEO00416.1"/>
    </source>
</evidence>
<keyword evidence="6" id="KW-1185">Reference proteome</keyword>
<reference evidence="5 6" key="1">
    <citation type="submission" date="2019-07" db="EMBL/GenBank/DDBJ databases">
        <title>Whole genome shotgun sequence of Novosphingobium sediminis NBRC 106119.</title>
        <authorList>
            <person name="Hosoyama A."/>
            <person name="Uohara A."/>
            <person name="Ohji S."/>
            <person name="Ichikawa N."/>
        </authorList>
    </citation>
    <scope>NUCLEOTIDE SEQUENCE [LARGE SCALE GENOMIC DNA]</scope>
    <source>
        <strain evidence="5 6">NBRC 106119</strain>
    </source>
</reference>
<dbReference type="InterPro" id="IPR036390">
    <property type="entry name" value="WH_DNA-bd_sf"/>
</dbReference>
<name>A0A512AL62_9SPHN</name>
<organism evidence="5 6">
    <name type="scientific">Novosphingobium sediminis</name>
    <dbReference type="NCBI Taxonomy" id="707214"/>
    <lineage>
        <taxon>Bacteria</taxon>
        <taxon>Pseudomonadati</taxon>
        <taxon>Pseudomonadota</taxon>
        <taxon>Alphaproteobacteria</taxon>
        <taxon>Sphingomonadales</taxon>
        <taxon>Sphingomonadaceae</taxon>
        <taxon>Novosphingobium</taxon>
    </lineage>
</organism>
<dbReference type="SMART" id="SM00418">
    <property type="entry name" value="HTH_ARSR"/>
    <property type="match status" value="1"/>
</dbReference>
<dbReference type="GO" id="GO:0003700">
    <property type="term" value="F:DNA-binding transcription factor activity"/>
    <property type="evidence" value="ECO:0007669"/>
    <property type="project" value="InterPro"/>
</dbReference>
<dbReference type="InterPro" id="IPR051011">
    <property type="entry name" value="Metal_resp_trans_reg"/>
</dbReference>
<dbReference type="PRINTS" id="PR00778">
    <property type="entry name" value="HTHARSR"/>
</dbReference>
<keyword evidence="1" id="KW-0805">Transcription regulation</keyword>
<evidence type="ECO:0000256" key="1">
    <source>
        <dbReference type="ARBA" id="ARBA00023015"/>
    </source>
</evidence>
<evidence type="ECO:0000256" key="2">
    <source>
        <dbReference type="ARBA" id="ARBA00023125"/>
    </source>
</evidence>
<keyword evidence="2" id="KW-0238">DNA-binding</keyword>
<gene>
    <name evidence="5" type="ORF">NSE01_22480</name>
</gene>
<dbReference type="PANTHER" id="PTHR43132:SF2">
    <property type="entry name" value="ARSENICAL RESISTANCE OPERON REPRESSOR ARSR-RELATED"/>
    <property type="match status" value="1"/>
</dbReference>
<evidence type="ECO:0000256" key="3">
    <source>
        <dbReference type="ARBA" id="ARBA00023163"/>
    </source>
</evidence>